<feature type="region of interest" description="Disordered" evidence="7">
    <location>
        <begin position="64"/>
        <end position="184"/>
    </location>
</feature>
<feature type="compositionally biased region" description="Basic and acidic residues" evidence="7">
    <location>
        <begin position="327"/>
        <end position="338"/>
    </location>
</feature>
<evidence type="ECO:0000313" key="11">
    <source>
        <dbReference type="EMBL" id="RDW27448.1"/>
    </source>
</evidence>
<keyword evidence="6" id="KW-0539">Nucleus</keyword>
<feature type="region of interest" description="Disordered" evidence="7">
    <location>
        <begin position="233"/>
        <end position="301"/>
    </location>
</feature>
<feature type="domain" description="HeH/LEM" evidence="9">
    <location>
        <begin position="13"/>
        <end position="47"/>
    </location>
</feature>
<protein>
    <submittedName>
        <fullName evidence="11">Man1-Src1p-C-terminal domain-domain-containing protein</fullName>
    </submittedName>
</protein>
<feature type="compositionally biased region" description="Basic and acidic residues" evidence="7">
    <location>
        <begin position="275"/>
        <end position="284"/>
    </location>
</feature>
<feature type="compositionally biased region" description="Polar residues" evidence="7">
    <location>
        <begin position="343"/>
        <end position="355"/>
    </location>
</feature>
<keyword evidence="3" id="KW-0812">Transmembrane</keyword>
<feature type="region of interest" description="Disordered" evidence="7">
    <location>
        <begin position="200"/>
        <end position="220"/>
    </location>
</feature>
<dbReference type="InterPro" id="IPR041885">
    <property type="entry name" value="MAN1_winged_helix_dom"/>
</dbReference>
<evidence type="ECO:0000259" key="9">
    <source>
        <dbReference type="Pfam" id="PF12949"/>
    </source>
</evidence>
<dbReference type="GO" id="GO:0005783">
    <property type="term" value="C:endoplasmic reticulum"/>
    <property type="evidence" value="ECO:0007669"/>
    <property type="project" value="TreeGrafter"/>
</dbReference>
<dbReference type="PANTHER" id="PTHR47808">
    <property type="entry name" value="INNER NUCLEAR MEMBRANE PROTEIN HEH2-RELATED"/>
    <property type="match status" value="1"/>
</dbReference>
<evidence type="ECO:0000313" key="12">
    <source>
        <dbReference type="Proteomes" id="UP000182444"/>
    </source>
</evidence>
<name>A0A1D8NI27_YARLL</name>
<dbReference type="Gene3D" id="1.10.10.1180">
    <property type="entry name" value="MAN1, winged-helix domain"/>
    <property type="match status" value="1"/>
</dbReference>
<dbReference type="Proteomes" id="UP000182444">
    <property type="component" value="Chromosome 1E"/>
</dbReference>
<dbReference type="Pfam" id="PF12949">
    <property type="entry name" value="HeH"/>
    <property type="match status" value="1"/>
</dbReference>
<evidence type="ECO:0000256" key="6">
    <source>
        <dbReference type="ARBA" id="ARBA00023242"/>
    </source>
</evidence>
<dbReference type="GO" id="GO:0005637">
    <property type="term" value="C:nuclear inner membrane"/>
    <property type="evidence" value="ECO:0007669"/>
    <property type="project" value="UniProtKB-SubCell"/>
</dbReference>
<evidence type="ECO:0000256" key="1">
    <source>
        <dbReference type="ARBA" id="ARBA00004540"/>
    </source>
</evidence>
<keyword evidence="2" id="KW-0597">Phosphoprotein</keyword>
<dbReference type="OMA" id="FCEIPEE"/>
<dbReference type="GO" id="GO:0003682">
    <property type="term" value="F:chromatin binding"/>
    <property type="evidence" value="ECO:0007669"/>
    <property type="project" value="InterPro"/>
</dbReference>
<dbReference type="InterPro" id="IPR025856">
    <property type="entry name" value="HeH/LEM_domain"/>
</dbReference>
<dbReference type="EMBL" id="KZ858962">
    <property type="protein sequence ID" value="RDW27448.1"/>
    <property type="molecule type" value="Genomic_DNA"/>
</dbReference>
<reference evidence="10 12" key="1">
    <citation type="journal article" date="2016" name="PLoS ONE">
        <title>Sequence Assembly of Yarrowia lipolytica Strain W29/CLIB89 Shows Transposable Element Diversity.</title>
        <authorList>
            <person name="Magnan C."/>
            <person name="Yu J."/>
            <person name="Chang I."/>
            <person name="Jahn E."/>
            <person name="Kanomata Y."/>
            <person name="Wu J."/>
            <person name="Zeller M."/>
            <person name="Oakes M."/>
            <person name="Baldi P."/>
            <person name="Sandmeyer S."/>
        </authorList>
    </citation>
    <scope>NUCLEOTIDE SEQUENCE [LARGE SCALE GENOMIC DNA]</scope>
    <source>
        <strain evidence="10">CLIB89</strain>
        <strain evidence="12">CLIB89(W29)</strain>
    </source>
</reference>
<dbReference type="VEuPathDB" id="FungiDB:YALI1_E14385g"/>
<evidence type="ECO:0000259" key="8">
    <source>
        <dbReference type="Pfam" id="PF09402"/>
    </source>
</evidence>
<proteinExistence type="predicted"/>
<keyword evidence="5" id="KW-0472">Membrane</keyword>
<evidence type="ECO:0000256" key="2">
    <source>
        <dbReference type="ARBA" id="ARBA00022553"/>
    </source>
</evidence>
<reference evidence="11 13" key="2">
    <citation type="submission" date="2018-07" db="EMBL/GenBank/DDBJ databases">
        <title>Draft Genome Assemblies for Five Robust Yarrowia lipolytica Strains Exhibiting High Lipid Production and Pentose Sugar Utilization and Sugar Alcohol Secretion from Undetoxified Lignocellulosic Biomass Hydrolysates.</title>
        <authorList>
            <consortium name="DOE Joint Genome Institute"/>
            <person name="Walker C."/>
            <person name="Ryu S."/>
            <person name="Na H."/>
            <person name="Zane M."/>
            <person name="LaButti K."/>
            <person name="Lipzen A."/>
            <person name="Haridas S."/>
            <person name="Barry K."/>
            <person name="Grigoriev I.V."/>
            <person name="Quarterman J."/>
            <person name="Slininger P."/>
            <person name="Dien B."/>
            <person name="Trinh C.T."/>
        </authorList>
    </citation>
    <scope>NUCLEOTIDE SEQUENCE [LARGE SCALE GENOMIC DNA]</scope>
    <source>
        <strain evidence="11 13">YB392</strain>
    </source>
</reference>
<dbReference type="VEuPathDB" id="FungiDB:YALI0_E11539g"/>
<feature type="region of interest" description="Disordered" evidence="7">
    <location>
        <begin position="402"/>
        <end position="493"/>
    </location>
</feature>
<evidence type="ECO:0000256" key="3">
    <source>
        <dbReference type="ARBA" id="ARBA00022692"/>
    </source>
</evidence>
<dbReference type="Pfam" id="PF09402">
    <property type="entry name" value="MSC"/>
    <property type="match status" value="1"/>
</dbReference>
<dbReference type="eggNOG" id="ENOG502QVG5">
    <property type="taxonomic scope" value="Eukaryota"/>
</dbReference>
<feature type="compositionally biased region" description="Basic and acidic residues" evidence="7">
    <location>
        <begin position="258"/>
        <end position="268"/>
    </location>
</feature>
<feature type="region of interest" description="Disordered" evidence="7">
    <location>
        <begin position="327"/>
        <end position="384"/>
    </location>
</feature>
<keyword evidence="4" id="KW-1133">Transmembrane helix</keyword>
<feature type="region of interest" description="Disordered" evidence="7">
    <location>
        <begin position="507"/>
        <end position="535"/>
    </location>
</feature>
<feature type="compositionally biased region" description="Acidic residues" evidence="7">
    <location>
        <begin position="171"/>
        <end position="184"/>
    </location>
</feature>
<sequence>MDSYEYLTEGFDPKSLRIADLRRIFAHHDIEYNVSGKKAEMISVFRNEISPRAAELYAREIATPGGEGIVDAGAPKIKSKKEGKEKKEKKEDKEKTTRAPAKRRVTSRNKTPELQAPDEIQVRRSPRRSPSKQDISLDLDEVLASPKKKKASLDSPKKKVGRPRKIKEPSPEPESEEEEEAEEIIEQVKTTRKLELDDIPVIAAPKQQRQPSGYAVDDDEVVEMDEQEVAELIAPIVDQSPKKSPKKNKRRLSQPVVDPERSDNEDARPKKKKLSKEEKEAKALRKEKKRKEKEALARKVFSFEDAETAESKLLGEEDEVADFEYKKVDTPLKVKKEEDSADSPFTSQNVFQSGGTPDKKRKRKSEVAENSARKVRKAEEDDDFNASLDQTFASVPEAFSGLGGAAQIPSLSPPASFFSHQQQPTTATSQTPSSSTQFSSPPHSTSNSRINRFMFSSPEERDDENVNVVSSTPPLPVASSSQNTRQSFMPGLDELNLSSKFAEELRKQKEEELNDDDDEEEEVDVKSKGKETTSITKTKTKNKPVVFKAKKPSVLSKIDFKAVIFNLLKLVTIGALISGLVIAGGWYRKEKFAVGYCGTGEHAQALSKYDEFIEFWKEVLPPCTPCPENAECYRGFELECHEGFVAEAHPLSFNGFLPLPPKCVYDTRIVSVAQQVLDYLRLQNSYAECGSPESEATGFDVQVKTEFTYDELYDYGRKNVHAFDDKVWAQAMKAVGEQEDIIIGSIRISESQRATRLVEGEPEVYYEDVVVAQETYKSISDAYFTLRCKCDKFVRGWLAQNQFYILGVLIAASAAIVGKEWYNQRKREQQHVSELVNQVNEMMMTQAREHDADSTGLKQPRFLPVPQLRDELLVDTATSKRKASLWKKVADTVEQNANVESQTKEVRGEVTRVWEWVGNLN</sequence>
<evidence type="ECO:0000256" key="4">
    <source>
        <dbReference type="ARBA" id="ARBA00022989"/>
    </source>
</evidence>
<dbReference type="InterPro" id="IPR018996">
    <property type="entry name" value="Man1/Src1-like_C"/>
</dbReference>
<feature type="compositionally biased region" description="Basic residues" evidence="7">
    <location>
        <begin position="243"/>
        <end position="252"/>
    </location>
</feature>
<dbReference type="GO" id="GO:0034399">
    <property type="term" value="C:nuclear periphery"/>
    <property type="evidence" value="ECO:0007669"/>
    <property type="project" value="TreeGrafter"/>
</dbReference>
<dbReference type="Proteomes" id="UP000256601">
    <property type="component" value="Unassembled WGS sequence"/>
</dbReference>
<feature type="compositionally biased region" description="Basic and acidic residues" evidence="7">
    <location>
        <begin position="80"/>
        <end position="97"/>
    </location>
</feature>
<dbReference type="CDD" id="cd12935">
    <property type="entry name" value="LEM_like"/>
    <property type="match status" value="1"/>
</dbReference>
<evidence type="ECO:0000313" key="10">
    <source>
        <dbReference type="EMBL" id="AOW05284.1"/>
    </source>
</evidence>
<dbReference type="InterPro" id="IPR044780">
    <property type="entry name" value="Heh2/Src1"/>
</dbReference>
<feature type="compositionally biased region" description="Polar residues" evidence="7">
    <location>
        <begin position="467"/>
        <end position="487"/>
    </location>
</feature>
<dbReference type="AlphaFoldDB" id="A0A1D8NI27"/>
<dbReference type="EMBL" id="CP017557">
    <property type="protein sequence ID" value="AOW05284.1"/>
    <property type="molecule type" value="Genomic_DNA"/>
</dbReference>
<feature type="compositionally biased region" description="Low complexity" evidence="7">
    <location>
        <begin position="419"/>
        <end position="446"/>
    </location>
</feature>
<accession>A0A1D8NI27</accession>
<comment type="subcellular location">
    <subcellularLocation>
        <location evidence="1">Nucleus inner membrane</location>
    </subcellularLocation>
</comment>
<dbReference type="GO" id="GO:0071763">
    <property type="term" value="P:nuclear membrane organization"/>
    <property type="evidence" value="ECO:0007669"/>
    <property type="project" value="TreeGrafter"/>
</dbReference>
<organism evidence="10 12">
    <name type="scientific">Yarrowia lipolytica</name>
    <name type="common">Candida lipolytica</name>
    <dbReference type="NCBI Taxonomy" id="4952"/>
    <lineage>
        <taxon>Eukaryota</taxon>
        <taxon>Fungi</taxon>
        <taxon>Dikarya</taxon>
        <taxon>Ascomycota</taxon>
        <taxon>Saccharomycotina</taxon>
        <taxon>Dipodascomycetes</taxon>
        <taxon>Dipodascales</taxon>
        <taxon>Dipodascales incertae sedis</taxon>
        <taxon>Yarrowia</taxon>
    </lineage>
</organism>
<feature type="domain" description="Man1/Src1-like C-terminal" evidence="8">
    <location>
        <begin position="576"/>
        <end position="919"/>
    </location>
</feature>
<feature type="compositionally biased region" description="Acidic residues" evidence="7">
    <location>
        <begin position="512"/>
        <end position="523"/>
    </location>
</feature>
<gene>
    <name evidence="11" type="ORF">B0I71DRAFT_79186</name>
    <name evidence="10" type="ORF">YALI1_E14385g</name>
</gene>
<dbReference type="PANTHER" id="PTHR47808:SF2">
    <property type="entry name" value="LEM DOMAIN-CONTAINING PROTEIN 2"/>
    <property type="match status" value="1"/>
</dbReference>
<evidence type="ECO:0000313" key="13">
    <source>
        <dbReference type="Proteomes" id="UP000256601"/>
    </source>
</evidence>
<evidence type="ECO:0000256" key="7">
    <source>
        <dbReference type="SAM" id="MobiDB-lite"/>
    </source>
</evidence>
<evidence type="ECO:0000256" key="5">
    <source>
        <dbReference type="ARBA" id="ARBA00023136"/>
    </source>
</evidence>